<dbReference type="Gene3D" id="1.10.10.10">
    <property type="entry name" value="Winged helix-like DNA-binding domain superfamily/Winged helix DNA-binding domain"/>
    <property type="match status" value="1"/>
</dbReference>
<name>A0ABM6Z3Y0_9ACTO</name>
<dbReference type="SUPFAM" id="SSF53067">
    <property type="entry name" value="Actin-like ATPase domain"/>
    <property type="match status" value="1"/>
</dbReference>
<dbReference type="PANTHER" id="PTHR18964:SF149">
    <property type="entry name" value="BIFUNCTIONAL UDP-N-ACETYLGLUCOSAMINE 2-EPIMERASE_N-ACETYLMANNOSAMINE KINASE"/>
    <property type="match status" value="1"/>
</dbReference>
<evidence type="ECO:0000313" key="2">
    <source>
        <dbReference type="EMBL" id="AYD90062.1"/>
    </source>
</evidence>
<accession>A0ABM6Z3Y0</accession>
<dbReference type="EMBL" id="CP032514">
    <property type="protein sequence ID" value="AYD90062.1"/>
    <property type="molecule type" value="Genomic_DNA"/>
</dbReference>
<sequence>MAGSGRTLGARVLVALVAAGPLSRTELGERLGLSAATTTRTVRPLLEAGKVAERPPQEQTGPGRPTRTLAVVEDCATFLGVKLTADRLYAVLTSPVGAVLEQEAVPLERTDPEAVVALVASVAASLGARRGRMPDTIGISLGAAVAGDSVVKVAAFLGWRDVPLAELVSAATGVACTVANDVRAFAYAEAWFGVGRGADPFALVTLGEGIGCGLVVGGEVVSGAHGAAGSIGHLPVAVPEGPTGSLHASSPGATDIRCEVGHVGCARAVASTSGITRAVASRLGRELTMAEVLDPRTARQSEVREILRTAARAAGRLVGSLVAFLDPALTVVSGEGVAVLQAHRDVFEAEVARLRHWSASPAAVQLRPFEFEEWARGAAALAVDRWADLVGAR</sequence>
<dbReference type="InterPro" id="IPR043129">
    <property type="entry name" value="ATPase_NBD"/>
</dbReference>
<dbReference type="Pfam" id="PF00480">
    <property type="entry name" value="ROK"/>
    <property type="match status" value="1"/>
</dbReference>
<dbReference type="PROSITE" id="PS01125">
    <property type="entry name" value="ROK"/>
    <property type="match status" value="1"/>
</dbReference>
<dbReference type="RefSeq" id="WP_120204760.1">
    <property type="nucleotide sequence ID" value="NZ_CP032514.1"/>
</dbReference>
<gene>
    <name evidence="2" type="ORF">D5R93_08625</name>
</gene>
<dbReference type="Proteomes" id="UP000273001">
    <property type="component" value="Chromosome"/>
</dbReference>
<reference evidence="2 3" key="1">
    <citation type="submission" date="2018-09" db="EMBL/GenBank/DDBJ databases">
        <authorList>
            <person name="Li J."/>
        </authorList>
    </citation>
    <scope>NUCLEOTIDE SEQUENCE [LARGE SCALE GENOMIC DNA]</scope>
    <source>
        <strain evidence="2 3">2129</strain>
    </source>
</reference>
<dbReference type="InterPro" id="IPR000600">
    <property type="entry name" value="ROK"/>
</dbReference>
<protein>
    <submittedName>
        <fullName evidence="2">ROK family transcriptional regulator</fullName>
    </submittedName>
</protein>
<proteinExistence type="inferred from homology"/>
<comment type="similarity">
    <text evidence="1">Belongs to the ROK (NagC/XylR) family.</text>
</comment>
<evidence type="ECO:0000313" key="3">
    <source>
        <dbReference type="Proteomes" id="UP000273001"/>
    </source>
</evidence>
<dbReference type="Gene3D" id="3.30.420.40">
    <property type="match status" value="2"/>
</dbReference>
<dbReference type="SUPFAM" id="SSF46785">
    <property type="entry name" value="Winged helix' DNA-binding domain"/>
    <property type="match status" value="1"/>
</dbReference>
<dbReference type="Pfam" id="PF13412">
    <property type="entry name" value="HTH_24"/>
    <property type="match status" value="1"/>
</dbReference>
<dbReference type="InterPro" id="IPR049874">
    <property type="entry name" value="ROK_cs"/>
</dbReference>
<dbReference type="InterPro" id="IPR036390">
    <property type="entry name" value="WH_DNA-bd_sf"/>
</dbReference>
<evidence type="ECO:0000256" key="1">
    <source>
        <dbReference type="ARBA" id="ARBA00006479"/>
    </source>
</evidence>
<dbReference type="PANTHER" id="PTHR18964">
    <property type="entry name" value="ROK (REPRESSOR, ORF, KINASE) FAMILY"/>
    <property type="match status" value="1"/>
</dbReference>
<dbReference type="InterPro" id="IPR036388">
    <property type="entry name" value="WH-like_DNA-bd_sf"/>
</dbReference>
<organism evidence="2 3">
    <name type="scientific">Actinomyces lilanjuaniae</name>
    <dbReference type="NCBI Taxonomy" id="2321394"/>
    <lineage>
        <taxon>Bacteria</taxon>
        <taxon>Bacillati</taxon>
        <taxon>Actinomycetota</taxon>
        <taxon>Actinomycetes</taxon>
        <taxon>Actinomycetales</taxon>
        <taxon>Actinomycetaceae</taxon>
        <taxon>Actinomyces</taxon>
    </lineage>
</organism>
<keyword evidence="3" id="KW-1185">Reference proteome</keyword>